<reference evidence="2" key="1">
    <citation type="submission" date="2007-04" db="EMBL/GenBank/DDBJ databases">
        <title>Annotation of Pediculus humanus corporis strain USDA.</title>
        <authorList>
            <person name="Kirkness E."/>
            <person name="Hannick L."/>
            <person name="Hass B."/>
            <person name="Bruggner R."/>
            <person name="Lawson D."/>
            <person name="Bidwell S."/>
            <person name="Joardar V."/>
            <person name="Caler E."/>
            <person name="Walenz B."/>
            <person name="Inman J."/>
            <person name="Schobel S."/>
            <person name="Galinsky K."/>
            <person name="Amedeo P."/>
            <person name="Strausberg R."/>
        </authorList>
    </citation>
    <scope>NUCLEOTIDE SEQUENCE</scope>
    <source>
        <strain evidence="2">USDA</strain>
    </source>
</reference>
<dbReference type="EMBL" id="DS235243">
    <property type="protein sequence ID" value="EEB13861.1"/>
    <property type="molecule type" value="Genomic_DNA"/>
</dbReference>
<feature type="region of interest" description="Disordered" evidence="1">
    <location>
        <begin position="1193"/>
        <end position="1234"/>
    </location>
</feature>
<proteinExistence type="predicted"/>
<dbReference type="EMBL" id="AAZO01003029">
    <property type="status" value="NOT_ANNOTATED_CDS"/>
    <property type="molecule type" value="Genomic_DNA"/>
</dbReference>
<feature type="compositionally biased region" description="Polar residues" evidence="1">
    <location>
        <begin position="1224"/>
        <end position="1234"/>
    </location>
</feature>
<evidence type="ECO:0000256" key="1">
    <source>
        <dbReference type="SAM" id="MobiDB-lite"/>
    </source>
</evidence>
<dbReference type="CTD" id="8235410"/>
<dbReference type="KEGG" id="phu:Phum_PHUM262060"/>
<dbReference type="STRING" id="121224.E0VKE5"/>
<feature type="compositionally biased region" description="Polar residues" evidence="1">
    <location>
        <begin position="683"/>
        <end position="694"/>
    </location>
</feature>
<dbReference type="InParanoid" id="E0VKE5"/>
<feature type="compositionally biased region" description="Low complexity" evidence="1">
    <location>
        <begin position="1090"/>
        <end position="1110"/>
    </location>
</feature>
<dbReference type="OMA" id="ETCENHY"/>
<dbReference type="VEuPathDB" id="VectorBase:PHUM262060"/>
<dbReference type="EnsemblMetazoa" id="PHUM262060-RA">
    <property type="protein sequence ID" value="PHUM262060-PA"/>
    <property type="gene ID" value="PHUM262060"/>
</dbReference>
<feature type="compositionally biased region" description="Basic and acidic residues" evidence="1">
    <location>
        <begin position="670"/>
        <end position="679"/>
    </location>
</feature>
<feature type="region of interest" description="Disordered" evidence="1">
    <location>
        <begin position="1052"/>
        <end position="1168"/>
    </location>
</feature>
<reference evidence="2" key="2">
    <citation type="submission" date="2007-04" db="EMBL/GenBank/DDBJ databases">
        <title>The genome of the human body louse.</title>
        <authorList>
            <consortium name="The Human Body Louse Genome Consortium"/>
            <person name="Kirkness E."/>
            <person name="Walenz B."/>
            <person name="Hass B."/>
            <person name="Bruggner R."/>
            <person name="Strausberg R."/>
        </authorList>
    </citation>
    <scope>NUCLEOTIDE SEQUENCE</scope>
    <source>
        <strain evidence="2">USDA</strain>
    </source>
</reference>
<feature type="region of interest" description="Disordered" evidence="1">
    <location>
        <begin position="946"/>
        <end position="977"/>
    </location>
</feature>
<evidence type="ECO:0000313" key="2">
    <source>
        <dbReference type="EMBL" id="EEB13861.1"/>
    </source>
</evidence>
<name>E0VKE5_PEDHC</name>
<feature type="region of interest" description="Disordered" evidence="1">
    <location>
        <begin position="398"/>
        <end position="430"/>
    </location>
</feature>
<accession>E0VKE5</accession>
<feature type="compositionally biased region" description="Low complexity" evidence="1">
    <location>
        <begin position="1141"/>
        <end position="1157"/>
    </location>
</feature>
<feature type="compositionally biased region" description="Polar residues" evidence="1">
    <location>
        <begin position="1057"/>
        <end position="1066"/>
    </location>
</feature>
<feature type="compositionally biased region" description="Basic and acidic residues" evidence="1">
    <location>
        <begin position="525"/>
        <end position="536"/>
    </location>
</feature>
<organism>
    <name type="scientific">Pediculus humanus subsp. corporis</name>
    <name type="common">Body louse</name>
    <dbReference type="NCBI Taxonomy" id="121224"/>
    <lineage>
        <taxon>Eukaryota</taxon>
        <taxon>Metazoa</taxon>
        <taxon>Ecdysozoa</taxon>
        <taxon>Arthropoda</taxon>
        <taxon>Hexapoda</taxon>
        <taxon>Insecta</taxon>
        <taxon>Pterygota</taxon>
        <taxon>Neoptera</taxon>
        <taxon>Paraneoptera</taxon>
        <taxon>Psocodea</taxon>
        <taxon>Troctomorpha</taxon>
        <taxon>Phthiraptera</taxon>
        <taxon>Anoplura</taxon>
        <taxon>Pediculidae</taxon>
        <taxon>Pediculus</taxon>
    </lineage>
</organism>
<dbReference type="GeneID" id="8235410"/>
<feature type="compositionally biased region" description="Polar residues" evidence="1">
    <location>
        <begin position="1127"/>
        <end position="1140"/>
    </location>
</feature>
<dbReference type="OrthoDB" id="43122at2759"/>
<feature type="region of interest" description="Disordered" evidence="1">
    <location>
        <begin position="619"/>
        <end position="709"/>
    </location>
</feature>
<feature type="compositionally biased region" description="Basic and acidic residues" evidence="1">
    <location>
        <begin position="574"/>
        <end position="586"/>
    </location>
</feature>
<dbReference type="RefSeq" id="XP_002426599.1">
    <property type="nucleotide sequence ID" value="XM_002426554.1"/>
</dbReference>
<keyword evidence="4" id="KW-1185">Reference proteome</keyword>
<evidence type="ECO:0000313" key="3">
    <source>
        <dbReference type="EnsemblMetazoa" id="PHUM262060-PA"/>
    </source>
</evidence>
<feature type="region of interest" description="Disordered" evidence="1">
    <location>
        <begin position="308"/>
        <end position="341"/>
    </location>
</feature>
<gene>
    <name evidence="3" type="primary">8235410</name>
    <name evidence="2" type="ORF">Phum_PHUM262060</name>
</gene>
<dbReference type="eggNOG" id="ENOG502SVHS">
    <property type="taxonomic scope" value="Eukaryota"/>
</dbReference>
<feature type="region of interest" description="Disordered" evidence="1">
    <location>
        <begin position="272"/>
        <end position="294"/>
    </location>
</feature>
<feature type="region of interest" description="Disordered" evidence="1">
    <location>
        <begin position="525"/>
        <end position="590"/>
    </location>
</feature>
<feature type="compositionally biased region" description="Polar residues" evidence="1">
    <location>
        <begin position="946"/>
        <end position="955"/>
    </location>
</feature>
<feature type="compositionally biased region" description="Basic and acidic residues" evidence="1">
    <location>
        <begin position="308"/>
        <end position="319"/>
    </location>
</feature>
<reference evidence="3" key="3">
    <citation type="submission" date="2021-02" db="UniProtKB">
        <authorList>
            <consortium name="EnsemblMetazoa"/>
        </authorList>
    </citation>
    <scope>IDENTIFICATION</scope>
    <source>
        <strain evidence="3">USDA</strain>
    </source>
</reference>
<dbReference type="Proteomes" id="UP000009046">
    <property type="component" value="Unassembled WGS sequence"/>
</dbReference>
<feature type="compositionally biased region" description="Basic and acidic residues" evidence="1">
    <location>
        <begin position="398"/>
        <end position="407"/>
    </location>
</feature>
<feature type="region of interest" description="Disordered" evidence="1">
    <location>
        <begin position="54"/>
        <end position="80"/>
    </location>
</feature>
<evidence type="ECO:0000313" key="4">
    <source>
        <dbReference type="Proteomes" id="UP000009046"/>
    </source>
</evidence>
<protein>
    <submittedName>
        <fullName evidence="2 3">Uncharacterized protein</fullName>
    </submittedName>
</protein>
<feature type="compositionally biased region" description="Polar residues" evidence="1">
    <location>
        <begin position="966"/>
        <end position="977"/>
    </location>
</feature>
<dbReference type="HOGENOM" id="CLU_247970_0_0_1"/>
<sequence length="1516" mass="171017">MKTNSDFIGTSGNYSSPNYENITQNQIINVENEFAISLSSPDLIYEKVVTEPVKEEKKISPTGNRQMMTDGGNPGKKRNWNKKIDETKLIKEFSYQYIKDPKVVDSNPSGIVGIDGFSKSIVKNRIKQLGLDELDGNGKDGSGKESNPINYYIDEAYMANLKNADSKLQEISLFALGESHPQCKEPSLEEVPEEKHQKSVKDLLADFEKKSQLAQERDALDQEKSFEDVSSKRCVFSDTETLLYDTSSDTEDKKIEPNPSILTNLKKFELADIEDELTEEEEGEEGEEDRDEEVVAALSRRERIFSSCREMNRKKENGSNHKMKKLTTRLPDVKNENSPCSDIERIMSPVYAKSSLSESVTPLDNCDSTCVTPTIEKIKDNLEKTLPKENLTKKIQPEVSKEDETCENHYMPMTPSRRISAPPSDKSRSDSSLHSFLFGVDVEETYVEMTENGVASTVFDDPSKLFPERNGSKYCDVSGNKSVPHYDFLPSYRTSGSIREPEYMEVNTLLEILKEQDEKLKEHRNTIQDKSVKKTNQDVVVVPPTPPRSALPDILNSSTNRQNAKSDSSDADDESSKDLDSLDIPRHPRFSLSDTFRPASYYLGSAINDRDRNIVRLPNSSVENHDSSDSDLVSPPPIPNSLPPLDDLDTSLETERSLEINKPQNFTKFKQMDKEESKKLWSTPANNNINQENLDNSEDSKKKKRRPVSEDMLETLDETEQFFYEKPLVFSELDFVGNRSGLALDDECGDINLDQYLEELQLNSSVNTQLYTKSISENIYKSSEKDMHKNLMSSENMNKMTVNGKNLLKMNYASENNSTNTENVEHVNHERTKSNDEVHYENLQTLFPPPPPELYESSNEQSDRESNLTFYRGATFPEVPPPDNYCDSFDSTDKSKICFDPDTLQHQIVSPDDSAAAKTNSSFENQGAPYYYSDIIKNDKVDFTSSAPTERTVSGTRGHASGGSHRYQQLNNQRDSGQEAIQLSKRNDIGRKVNPISQNYLGGMNSNEANELDEVDKITAELRTTSAHFMGAADKSGTVDMRNIYESDTLQRKKIPGNQTDVSGTKTPDMHHPQGVARNLYPQGIKNKFSDSGIMNSSSSPISSPLGSQSRIRSRSVEGLLTDSEPAAQNQRRTVPTQHQNSPSVPSTSNSNTNNSSRNHHPYEGDDLWDKDTLWRENLRKVSLRHTRSLDNLDDDVTWNSNQRQNPVEGKKENSGRSSVDHFTGSQNGMMQTGRRSADHFSMGTSKNKLSRNVTYVNDVIVRRNRSLDLTRECDENVAGREKIKPIKEMETVVVLSDSGILDCDDGVHYEKLTRNPPPSKLGSVPAVVTTTTATPTTSKWTSHSRENSKEIKRNAGLPMGKDVALKKIQSSRFPNDNNNISPVQTSNEKLPVQPLEREKLKQWDCLMSNGSVANEQVLDEKKMKNVGEENFVKDLTVKKSSEDVETVTDSDKYPNVIEQQQRQRRVVPEKKSQESTPSLEGKKTLEFLLLLFLRLFFFNIPRAKHFVVIFAKGTL</sequence>